<feature type="region of interest" description="Disordered" evidence="7">
    <location>
        <begin position="468"/>
        <end position="497"/>
    </location>
</feature>
<feature type="transmembrane region" description="Helical" evidence="8">
    <location>
        <begin position="221"/>
        <end position="240"/>
    </location>
</feature>
<feature type="transmembrane region" description="Helical" evidence="8">
    <location>
        <begin position="301"/>
        <end position="321"/>
    </location>
</feature>
<keyword evidence="9" id="KW-0560">Oxidoreductase</keyword>
<feature type="transmembrane region" description="Helical" evidence="8">
    <location>
        <begin position="414"/>
        <end position="439"/>
    </location>
</feature>
<evidence type="ECO:0000313" key="9">
    <source>
        <dbReference type="EMBL" id="CAA6798591.1"/>
    </source>
</evidence>
<evidence type="ECO:0000256" key="1">
    <source>
        <dbReference type="ARBA" id="ARBA00004651"/>
    </source>
</evidence>
<dbReference type="GO" id="GO:0016491">
    <property type="term" value="F:oxidoreductase activity"/>
    <property type="evidence" value="ECO:0007669"/>
    <property type="project" value="UniProtKB-KW"/>
</dbReference>
<dbReference type="InterPro" id="IPR005614">
    <property type="entry name" value="NrfD-like"/>
</dbReference>
<comment type="subcellular location">
    <subcellularLocation>
        <location evidence="1">Cell membrane</location>
        <topology evidence="1">Multi-pass membrane protein</topology>
    </subcellularLocation>
</comment>
<name>A0A6S6RXR9_9BACT</name>
<protein>
    <submittedName>
        <fullName evidence="9">Molybdopterin oxidoreductase (EC)</fullName>
        <ecNumber evidence="9">1.2.7.-</ecNumber>
    </submittedName>
</protein>
<feature type="transmembrane region" description="Helical" evidence="8">
    <location>
        <begin position="160"/>
        <end position="182"/>
    </location>
</feature>
<keyword evidence="4 8" id="KW-0812">Transmembrane</keyword>
<feature type="transmembrane region" description="Helical" evidence="8">
    <location>
        <begin position="367"/>
        <end position="394"/>
    </location>
</feature>
<evidence type="ECO:0000256" key="2">
    <source>
        <dbReference type="ARBA" id="ARBA00008929"/>
    </source>
</evidence>
<evidence type="ECO:0000256" key="8">
    <source>
        <dbReference type="SAM" id="Phobius"/>
    </source>
</evidence>
<accession>A0A6S6RXR9</accession>
<reference evidence="9" key="1">
    <citation type="submission" date="2020-01" db="EMBL/GenBank/DDBJ databases">
        <authorList>
            <person name="Meier V. D."/>
            <person name="Meier V D."/>
        </authorList>
    </citation>
    <scope>NUCLEOTIDE SEQUENCE</scope>
    <source>
        <strain evidence="9">HLG_WM_MAG_10</strain>
    </source>
</reference>
<evidence type="ECO:0000256" key="3">
    <source>
        <dbReference type="ARBA" id="ARBA00022475"/>
    </source>
</evidence>
<feature type="transmembrane region" description="Helical" evidence="8">
    <location>
        <begin position="341"/>
        <end position="360"/>
    </location>
</feature>
<dbReference type="AlphaFoldDB" id="A0A6S6RXR9"/>
<feature type="transmembrane region" description="Helical" evidence="8">
    <location>
        <begin position="82"/>
        <end position="102"/>
    </location>
</feature>
<sequence>MSTVVSNVRPPLVTGNKTYHQITEDICSPTEKLPGMGWVLCLLGSLGLLAFGGIAVFFTLWFGIGTWNLNRTVGWGWDITNFVWWVGIGHAGTLISAILLLFRQKWRTGVNRAAEAMTIFAVICAAFFPGIHMGRMWMAFFVFPYPNTRGPLWVNFNSPLLWDVFAISTYFTVSLLFWYTGLVPDFATIRDRAKGFRKKIYNFLSMGWTGSAKHWQRWESLSLVLAGLATPLVLSVHTIVSFDFATSVIPGWHTTIFPPYFVAGAIFSGFAMVCTLMIITRSILSLEDYITIEHIESMNKVIVLTGSIVGVAYLTELFVAWYSGYIYEQYAFYNRAVGPYWWAYAAMMTCNVISPQFFWFRKIRRSLVWTFVLSIVVNIGMWFERFVIIATTLARDYIPSSWSYYTPSWVEMGIYLFTFGLFGTLYLIFMRVAPVVAIAEIKAILKSSGDQYVGPAVAERTGEINAGLHHDTHEEHLTETTPDTKKTSESDLRIGETSIDKNIEDFKEDLNFEDGEGSEKDDK</sequence>
<proteinExistence type="inferred from homology"/>
<dbReference type="EC" id="1.2.7.-" evidence="9"/>
<keyword evidence="5 8" id="KW-1133">Transmembrane helix</keyword>
<feature type="transmembrane region" description="Helical" evidence="8">
    <location>
        <begin position="114"/>
        <end position="140"/>
    </location>
</feature>
<keyword evidence="3" id="KW-1003">Cell membrane</keyword>
<feature type="transmembrane region" description="Helical" evidence="8">
    <location>
        <begin position="38"/>
        <end position="62"/>
    </location>
</feature>
<evidence type="ECO:0000256" key="6">
    <source>
        <dbReference type="ARBA" id="ARBA00023136"/>
    </source>
</evidence>
<dbReference type="Pfam" id="PF03916">
    <property type="entry name" value="NrfD"/>
    <property type="match status" value="1"/>
</dbReference>
<organism evidence="9">
    <name type="scientific">uncultured Aureispira sp</name>
    <dbReference type="NCBI Taxonomy" id="1331704"/>
    <lineage>
        <taxon>Bacteria</taxon>
        <taxon>Pseudomonadati</taxon>
        <taxon>Bacteroidota</taxon>
        <taxon>Saprospiria</taxon>
        <taxon>Saprospirales</taxon>
        <taxon>Saprospiraceae</taxon>
        <taxon>Aureispira</taxon>
        <taxon>environmental samples</taxon>
    </lineage>
</organism>
<dbReference type="PANTHER" id="PTHR43044:SF2">
    <property type="entry name" value="POLYSULPHIDE REDUCTASE NRFD"/>
    <property type="match status" value="1"/>
</dbReference>
<evidence type="ECO:0000256" key="7">
    <source>
        <dbReference type="SAM" id="MobiDB-lite"/>
    </source>
</evidence>
<dbReference type="PANTHER" id="PTHR43044">
    <property type="match status" value="1"/>
</dbReference>
<evidence type="ECO:0000256" key="4">
    <source>
        <dbReference type="ARBA" id="ARBA00022692"/>
    </source>
</evidence>
<comment type="similarity">
    <text evidence="2">Belongs to the NrfD family.</text>
</comment>
<keyword evidence="6 8" id="KW-0472">Membrane</keyword>
<dbReference type="EMBL" id="CACVAQ010000008">
    <property type="protein sequence ID" value="CAA6798591.1"/>
    <property type="molecule type" value="Genomic_DNA"/>
</dbReference>
<dbReference type="GO" id="GO:0005886">
    <property type="term" value="C:plasma membrane"/>
    <property type="evidence" value="ECO:0007669"/>
    <property type="project" value="UniProtKB-SubCell"/>
</dbReference>
<gene>
    <name evidence="9" type="ORF">HELGO_WM10076</name>
</gene>
<evidence type="ECO:0000256" key="5">
    <source>
        <dbReference type="ARBA" id="ARBA00022989"/>
    </source>
</evidence>
<feature type="transmembrane region" description="Helical" evidence="8">
    <location>
        <begin position="260"/>
        <end position="280"/>
    </location>
</feature>